<keyword evidence="2" id="KW-1185">Reference proteome</keyword>
<gene>
    <name evidence="1" type="ORF">P8X34_10855</name>
</gene>
<organism evidence="1 2">
    <name type="scientific">Pyrococcus kukulkanii</name>
    <dbReference type="NCBI Taxonomy" id="1609559"/>
    <lineage>
        <taxon>Archaea</taxon>
        <taxon>Methanobacteriati</taxon>
        <taxon>Methanobacteriota</taxon>
        <taxon>Thermococci</taxon>
        <taxon>Thermococcales</taxon>
        <taxon>Thermococcaceae</taxon>
        <taxon>Pyrococcus</taxon>
    </lineage>
</organism>
<dbReference type="Proteomes" id="UP001571980">
    <property type="component" value="Unassembled WGS sequence"/>
</dbReference>
<dbReference type="EMBL" id="JARRIG010000007">
    <property type="protein sequence ID" value="MFA4805225.1"/>
    <property type="molecule type" value="Genomic_DNA"/>
</dbReference>
<name>A0ABV4T6C0_9EURY</name>
<evidence type="ECO:0000313" key="1">
    <source>
        <dbReference type="EMBL" id="MFA4805225.1"/>
    </source>
</evidence>
<evidence type="ECO:0000313" key="2">
    <source>
        <dbReference type="Proteomes" id="UP001571980"/>
    </source>
</evidence>
<protein>
    <submittedName>
        <fullName evidence="1">Uncharacterized protein</fullName>
    </submittedName>
</protein>
<comment type="caution">
    <text evidence="1">The sequence shown here is derived from an EMBL/GenBank/DDBJ whole genome shotgun (WGS) entry which is preliminary data.</text>
</comment>
<proteinExistence type="predicted"/>
<sequence length="340" mass="40793">MLETVVKDLCRLFYEQENTIKNKKDLLELLENPHIMRLPIQYTNEFDIVRGRMKLDTLTVEYITINNTLARLLPIKVLPTHQWNASKIYKIIGEMSQEYIAHKIVFRDDIAKALEFPEELDFGYTNNKKEFFVRYFKWFSKLQENLFREYRRYIDNYKQYLREKNLIDFIEDPRRHSEEELQYFLEESGLSPVEVIDELRAERLDDGVMIYVKDFVTSNYYYMYLYKDSLGNFVVLVVDWMARWDAEKYLGGLEVKRVKDNYDIYVYENIRDTLVEVPEILGMTFRITGDYTGLMYTANKYYMEVHSRAKIELINGSKYELREGVYSIRVPGGIMNTLLI</sequence>
<accession>A0ABV4T6C0</accession>
<reference evidence="1 2" key="1">
    <citation type="submission" date="2023-03" db="EMBL/GenBank/DDBJ databases">
        <title>Speciation in Pyrococcus: adaptation to high temperature as a mechanism.</title>
        <authorList>
            <person name="Gu J."/>
        </authorList>
    </citation>
    <scope>NUCLEOTIDE SEQUENCE [LARGE SCALE GENOMIC DNA]</scope>
    <source>
        <strain evidence="1 2">LMOA34</strain>
    </source>
</reference>
<dbReference type="RefSeq" id="WP_372824676.1">
    <property type="nucleotide sequence ID" value="NZ_JARRIG010000007.1"/>
</dbReference>